<dbReference type="InterPro" id="IPR058922">
    <property type="entry name" value="WHD_DRP"/>
</dbReference>
<evidence type="ECO:0000259" key="3">
    <source>
        <dbReference type="Pfam" id="PF23559"/>
    </source>
</evidence>
<evidence type="ECO:0000256" key="1">
    <source>
        <dbReference type="ARBA" id="ARBA00022741"/>
    </source>
</evidence>
<protein>
    <recommendedName>
        <fullName evidence="3">Disease resistance protein winged helix domain-containing protein</fullName>
    </recommendedName>
</protein>
<dbReference type="InterPro" id="IPR044974">
    <property type="entry name" value="Disease_R_plants"/>
</dbReference>
<keyword evidence="2" id="KW-0067">ATP-binding</keyword>
<keyword evidence="5" id="KW-1185">Reference proteome</keyword>
<dbReference type="GO" id="GO:0098542">
    <property type="term" value="P:defense response to other organism"/>
    <property type="evidence" value="ECO:0007669"/>
    <property type="project" value="TreeGrafter"/>
</dbReference>
<organism evidence="4 5">
    <name type="scientific">Lithospermum erythrorhizon</name>
    <name type="common">Purple gromwell</name>
    <name type="synonym">Lithospermum officinale var. erythrorhizon</name>
    <dbReference type="NCBI Taxonomy" id="34254"/>
    <lineage>
        <taxon>Eukaryota</taxon>
        <taxon>Viridiplantae</taxon>
        <taxon>Streptophyta</taxon>
        <taxon>Embryophyta</taxon>
        <taxon>Tracheophyta</taxon>
        <taxon>Spermatophyta</taxon>
        <taxon>Magnoliopsida</taxon>
        <taxon>eudicotyledons</taxon>
        <taxon>Gunneridae</taxon>
        <taxon>Pentapetalae</taxon>
        <taxon>asterids</taxon>
        <taxon>lamiids</taxon>
        <taxon>Boraginales</taxon>
        <taxon>Boraginaceae</taxon>
        <taxon>Boraginoideae</taxon>
        <taxon>Lithospermeae</taxon>
        <taxon>Lithospermum</taxon>
    </lineage>
</organism>
<dbReference type="EMBL" id="BAABME010001776">
    <property type="protein sequence ID" value="GAA0151384.1"/>
    <property type="molecule type" value="Genomic_DNA"/>
</dbReference>
<gene>
    <name evidence="4" type="ORF">LIER_10115</name>
</gene>
<proteinExistence type="predicted"/>
<dbReference type="PANTHER" id="PTHR23155:SF1205">
    <property type="entry name" value="DISEASE RESISTANCE PROTEIN RPM1"/>
    <property type="match status" value="1"/>
</dbReference>
<dbReference type="Gene3D" id="1.10.10.10">
    <property type="entry name" value="Winged helix-like DNA-binding domain superfamily/Winged helix DNA-binding domain"/>
    <property type="match status" value="1"/>
</dbReference>
<comment type="caution">
    <text evidence="4">The sequence shown here is derived from an EMBL/GenBank/DDBJ whole genome shotgun (WGS) entry which is preliminary data.</text>
</comment>
<evidence type="ECO:0000313" key="4">
    <source>
        <dbReference type="EMBL" id="GAA0151384.1"/>
    </source>
</evidence>
<accession>A0AAV3PI18</accession>
<evidence type="ECO:0000313" key="5">
    <source>
        <dbReference type="Proteomes" id="UP001454036"/>
    </source>
</evidence>
<dbReference type="Proteomes" id="UP001454036">
    <property type="component" value="Unassembled WGS sequence"/>
</dbReference>
<reference evidence="4 5" key="1">
    <citation type="submission" date="2024-01" db="EMBL/GenBank/DDBJ databases">
        <title>The complete chloroplast genome sequence of Lithospermum erythrorhizon: insights into the phylogenetic relationship among Boraginaceae species and the maternal lineages of purple gromwells.</title>
        <authorList>
            <person name="Okada T."/>
            <person name="Watanabe K."/>
        </authorList>
    </citation>
    <scope>NUCLEOTIDE SEQUENCE [LARGE SCALE GENOMIC DNA]</scope>
</reference>
<dbReference type="AlphaFoldDB" id="A0AAV3PI18"/>
<feature type="domain" description="Disease resistance protein winged helix" evidence="3">
    <location>
        <begin position="33"/>
        <end position="83"/>
    </location>
</feature>
<dbReference type="Pfam" id="PF23559">
    <property type="entry name" value="WHD_DRP"/>
    <property type="match status" value="1"/>
</dbReference>
<dbReference type="InterPro" id="IPR036388">
    <property type="entry name" value="WH-like_DNA-bd_sf"/>
</dbReference>
<keyword evidence="1" id="KW-0547">Nucleotide-binding</keyword>
<name>A0AAV3PI18_LITER</name>
<dbReference type="PANTHER" id="PTHR23155">
    <property type="entry name" value="DISEASE RESISTANCE PROTEIN RP"/>
    <property type="match status" value="1"/>
</dbReference>
<evidence type="ECO:0000256" key="2">
    <source>
        <dbReference type="ARBA" id="ARBA00022840"/>
    </source>
</evidence>
<sequence>MEDVKQQLFPHLFISYREFPSRLKRCFILCASFPKDYIFDVKDELIFLWMSRGYLNQGNKDEEVEQIGQEYSKILVSRSFLQETT</sequence>